<feature type="transmembrane region" description="Helical" evidence="8">
    <location>
        <begin position="85"/>
        <end position="108"/>
    </location>
</feature>
<comment type="subcellular location">
    <subcellularLocation>
        <location evidence="1">Membrane</location>
        <topology evidence="1">Multi-pass membrane protein</topology>
    </subcellularLocation>
</comment>
<evidence type="ECO:0000256" key="2">
    <source>
        <dbReference type="ARBA" id="ARBA00007282"/>
    </source>
</evidence>
<proteinExistence type="inferred from homology"/>
<dbReference type="Proteomes" id="UP001521116">
    <property type="component" value="Unassembled WGS sequence"/>
</dbReference>
<feature type="domain" description="Wax synthase" evidence="9">
    <location>
        <begin position="354"/>
        <end position="443"/>
    </location>
</feature>
<protein>
    <recommendedName>
        <fullName evidence="9">Wax synthase domain-containing protein</fullName>
    </recommendedName>
</protein>
<keyword evidence="4 8" id="KW-0812">Transmembrane</keyword>
<feature type="compositionally biased region" description="Polar residues" evidence="7">
    <location>
        <begin position="129"/>
        <end position="145"/>
    </location>
</feature>
<feature type="transmembrane region" description="Helical" evidence="8">
    <location>
        <begin position="314"/>
        <end position="347"/>
    </location>
</feature>
<keyword evidence="6 8" id="KW-0472">Membrane</keyword>
<sequence length="548" mass="61020">MFSRPPHTHDEALAQVYARYDQAVSSGDFLPFVYPWASLGALVCFLYLLVPHYHSPFLKTLRFPVWAFNAYCSVHTVLYCRARNSAPAFGVGLVSAWSLLWTFTLLVVHDAQTDFARIERTEGASASLRISNGSATPNGSAQNGKQEQESRAVSTIKDVDLAAERKKLGTTAGPTQRRGTFAWQHYPLSPFIERLDWVADVFCNFRGMGWNWRISGIAPPPRWVQQQLHENSGTPISSTPDSHVGVDGTVQPQTRSEALRAGWRTFITGYLALDLLKVITIHDPYFWGLTTAPGPSFLPPFIRHSPTLLRTFRLIVSLFAIKTALTTIFAMAPLFFIGVLGPCAIGARASPWMYPDTFGSFRSVLDHGLAGWWGSWWHQTFRFAFSAPSVLLARSLNLDRRGVPARALQLLVAFALSGCLHAAGSHTQAGATRPLSSFLFFVLQAAAIVAQQALARVPVVRRAPKGVRQLANFVVVHVWFYYTAPLLADDFARGGIWLFEPVPLSPLRGMLGLGGEGMGWYCWRERVEGAYWVKWYSGKHWWESGIAF</sequence>
<feature type="transmembrane region" description="Helical" evidence="8">
    <location>
        <begin position="29"/>
        <end position="49"/>
    </location>
</feature>
<gene>
    <name evidence="10" type="ORF">SLS56_008637</name>
</gene>
<evidence type="ECO:0000259" key="9">
    <source>
        <dbReference type="Pfam" id="PF13813"/>
    </source>
</evidence>
<name>A0ABR3SJM6_9PEZI</name>
<comment type="similarity">
    <text evidence="2">Belongs to the wax synthase family.</text>
</comment>
<dbReference type="PANTHER" id="PTHR31595:SF67">
    <property type="entry name" value="WAX SYNTHASE DOMAIN-CONTAINING PROTEIN"/>
    <property type="match status" value="1"/>
</dbReference>
<dbReference type="InterPro" id="IPR032805">
    <property type="entry name" value="Wax_synthase_dom"/>
</dbReference>
<evidence type="ECO:0000256" key="4">
    <source>
        <dbReference type="ARBA" id="ARBA00022692"/>
    </source>
</evidence>
<feature type="region of interest" description="Disordered" evidence="7">
    <location>
        <begin position="129"/>
        <end position="153"/>
    </location>
</feature>
<reference evidence="10 11" key="1">
    <citation type="submission" date="2024-02" db="EMBL/GenBank/DDBJ databases">
        <title>De novo assembly and annotation of 12 fungi associated with fruit tree decline syndrome in Ontario, Canada.</title>
        <authorList>
            <person name="Sulman M."/>
            <person name="Ellouze W."/>
            <person name="Ilyukhin E."/>
        </authorList>
    </citation>
    <scope>NUCLEOTIDE SEQUENCE [LARGE SCALE GENOMIC DNA]</scope>
    <source>
        <strain evidence="10 11">M1-105</strain>
    </source>
</reference>
<keyword evidence="11" id="KW-1185">Reference proteome</keyword>
<evidence type="ECO:0000256" key="3">
    <source>
        <dbReference type="ARBA" id="ARBA00022679"/>
    </source>
</evidence>
<evidence type="ECO:0000256" key="7">
    <source>
        <dbReference type="SAM" id="MobiDB-lite"/>
    </source>
</evidence>
<dbReference type="InterPro" id="IPR044851">
    <property type="entry name" value="Wax_synthase"/>
</dbReference>
<keyword evidence="5 8" id="KW-1133">Transmembrane helix</keyword>
<evidence type="ECO:0000256" key="5">
    <source>
        <dbReference type="ARBA" id="ARBA00022989"/>
    </source>
</evidence>
<evidence type="ECO:0000256" key="6">
    <source>
        <dbReference type="ARBA" id="ARBA00023136"/>
    </source>
</evidence>
<evidence type="ECO:0000256" key="1">
    <source>
        <dbReference type="ARBA" id="ARBA00004141"/>
    </source>
</evidence>
<dbReference type="PANTHER" id="PTHR31595">
    <property type="entry name" value="LONG-CHAIN-ALCOHOL O-FATTY-ACYLTRANSFERASE 3-RELATED"/>
    <property type="match status" value="1"/>
</dbReference>
<dbReference type="EMBL" id="JAJVDC020000131">
    <property type="protein sequence ID" value="KAL1622655.1"/>
    <property type="molecule type" value="Genomic_DNA"/>
</dbReference>
<evidence type="ECO:0000256" key="8">
    <source>
        <dbReference type="SAM" id="Phobius"/>
    </source>
</evidence>
<dbReference type="Pfam" id="PF13813">
    <property type="entry name" value="MBOAT_2"/>
    <property type="match status" value="1"/>
</dbReference>
<evidence type="ECO:0000313" key="10">
    <source>
        <dbReference type="EMBL" id="KAL1622655.1"/>
    </source>
</evidence>
<keyword evidence="3" id="KW-0808">Transferase</keyword>
<organism evidence="10 11">
    <name type="scientific">Neofusicoccum ribis</name>
    <dbReference type="NCBI Taxonomy" id="45134"/>
    <lineage>
        <taxon>Eukaryota</taxon>
        <taxon>Fungi</taxon>
        <taxon>Dikarya</taxon>
        <taxon>Ascomycota</taxon>
        <taxon>Pezizomycotina</taxon>
        <taxon>Dothideomycetes</taxon>
        <taxon>Dothideomycetes incertae sedis</taxon>
        <taxon>Botryosphaeriales</taxon>
        <taxon>Botryosphaeriaceae</taxon>
        <taxon>Neofusicoccum</taxon>
    </lineage>
</organism>
<accession>A0ABR3SJM6</accession>
<comment type="caution">
    <text evidence="10">The sequence shown here is derived from an EMBL/GenBank/DDBJ whole genome shotgun (WGS) entry which is preliminary data.</text>
</comment>
<evidence type="ECO:0000313" key="11">
    <source>
        <dbReference type="Proteomes" id="UP001521116"/>
    </source>
</evidence>